<dbReference type="CDD" id="cd06587">
    <property type="entry name" value="VOC"/>
    <property type="match status" value="1"/>
</dbReference>
<dbReference type="Proteomes" id="UP000077412">
    <property type="component" value="Chromosome"/>
</dbReference>
<proteinExistence type="predicted"/>
<dbReference type="InterPro" id="IPR037523">
    <property type="entry name" value="VOC_core"/>
</dbReference>
<dbReference type="PANTHER" id="PTHR36113">
    <property type="entry name" value="LYASE, PUTATIVE-RELATED-RELATED"/>
    <property type="match status" value="1"/>
</dbReference>
<dbReference type="Gene3D" id="3.10.180.10">
    <property type="entry name" value="2,3-Dihydroxybiphenyl 1,2-Dioxygenase, domain 1"/>
    <property type="match status" value="1"/>
</dbReference>
<dbReference type="PANTHER" id="PTHR36113:SF6">
    <property type="entry name" value="FOSFOMYCIN RESISTANCE PROTEIN FOSX"/>
    <property type="match status" value="1"/>
</dbReference>
<dbReference type="GO" id="GO:0046872">
    <property type="term" value="F:metal ion binding"/>
    <property type="evidence" value="ECO:0007669"/>
    <property type="project" value="UniProtKB-KW"/>
</dbReference>
<evidence type="ECO:0000313" key="3">
    <source>
        <dbReference type="EMBL" id="ANX10616.1"/>
    </source>
</evidence>
<dbReference type="InterPro" id="IPR004360">
    <property type="entry name" value="Glyas_Fos-R_dOase_dom"/>
</dbReference>
<dbReference type="RefSeq" id="WP_066285661.1">
    <property type="nucleotide sequence ID" value="NZ_CP016761.1"/>
</dbReference>
<dbReference type="InterPro" id="IPR051332">
    <property type="entry name" value="Fosfomycin_Res_Enzymes"/>
</dbReference>
<sequence>MLHHIGIYITDLEKSLQFYETILPVERKETMNWNKAELVFLRGEGFALELIPATLADSHTTHIAFTVESVIAKINELQQLGITPSEGPYKLENGWQTVFYEGPDREEIEFMQSND</sequence>
<accession>A0A1B1YZK5</accession>
<dbReference type="PROSITE" id="PS51819">
    <property type="entry name" value="VOC"/>
    <property type="match status" value="1"/>
</dbReference>
<reference evidence="3 4" key="1">
    <citation type="submission" date="2016-08" db="EMBL/GenBank/DDBJ databases">
        <title>Complete genome sequence of Fictibacillus arsenicus G25-54, a strain with toxicity to nematodes and a potential arsenic-resistance activity.</title>
        <authorList>
            <person name="Zheng Z."/>
        </authorList>
    </citation>
    <scope>NUCLEOTIDE SEQUENCE [LARGE SCALE GENOMIC DNA]</scope>
    <source>
        <strain evidence="3 4">G25-54</strain>
    </source>
</reference>
<name>A0A1B1YZK5_9BACL</name>
<dbReference type="STRING" id="255247.ABE41_001050"/>
<keyword evidence="4" id="KW-1185">Reference proteome</keyword>
<organism evidence="3 4">
    <name type="scientific">Fictibacillus arsenicus</name>
    <dbReference type="NCBI Taxonomy" id="255247"/>
    <lineage>
        <taxon>Bacteria</taxon>
        <taxon>Bacillati</taxon>
        <taxon>Bacillota</taxon>
        <taxon>Bacilli</taxon>
        <taxon>Bacillales</taxon>
        <taxon>Fictibacillaceae</taxon>
        <taxon>Fictibacillus</taxon>
    </lineage>
</organism>
<dbReference type="OrthoDB" id="9814858at2"/>
<dbReference type="Pfam" id="PF00903">
    <property type="entry name" value="Glyoxalase"/>
    <property type="match status" value="1"/>
</dbReference>
<dbReference type="EMBL" id="CP016761">
    <property type="protein sequence ID" value="ANX10616.1"/>
    <property type="molecule type" value="Genomic_DNA"/>
</dbReference>
<protein>
    <recommendedName>
        <fullName evidence="2">VOC domain-containing protein</fullName>
    </recommendedName>
</protein>
<keyword evidence="1" id="KW-0479">Metal-binding</keyword>
<evidence type="ECO:0000256" key="1">
    <source>
        <dbReference type="ARBA" id="ARBA00022723"/>
    </source>
</evidence>
<evidence type="ECO:0000259" key="2">
    <source>
        <dbReference type="PROSITE" id="PS51819"/>
    </source>
</evidence>
<dbReference type="SUPFAM" id="SSF54593">
    <property type="entry name" value="Glyoxalase/Bleomycin resistance protein/Dihydroxybiphenyl dioxygenase"/>
    <property type="match status" value="1"/>
</dbReference>
<feature type="domain" description="VOC" evidence="2">
    <location>
        <begin position="1"/>
        <end position="113"/>
    </location>
</feature>
<evidence type="ECO:0000313" key="4">
    <source>
        <dbReference type="Proteomes" id="UP000077412"/>
    </source>
</evidence>
<dbReference type="AlphaFoldDB" id="A0A1B1YZK5"/>
<dbReference type="KEGG" id="far:ABE41_001050"/>
<dbReference type="InterPro" id="IPR029068">
    <property type="entry name" value="Glyas_Bleomycin-R_OHBP_Dase"/>
</dbReference>
<gene>
    <name evidence="3" type="ORF">ABE41_001050</name>
</gene>